<dbReference type="Proteomes" id="UP000692954">
    <property type="component" value="Unassembled WGS sequence"/>
</dbReference>
<organism evidence="1 2">
    <name type="scientific">Paramecium sonneborni</name>
    <dbReference type="NCBI Taxonomy" id="65129"/>
    <lineage>
        <taxon>Eukaryota</taxon>
        <taxon>Sar</taxon>
        <taxon>Alveolata</taxon>
        <taxon>Ciliophora</taxon>
        <taxon>Intramacronucleata</taxon>
        <taxon>Oligohymenophorea</taxon>
        <taxon>Peniculida</taxon>
        <taxon>Parameciidae</taxon>
        <taxon>Paramecium</taxon>
    </lineage>
</organism>
<sequence>MRCKKLMKVRIKEEGENRIENKRIMMGLDGIMY</sequence>
<protein>
    <submittedName>
        <fullName evidence="1">Uncharacterized protein</fullName>
    </submittedName>
</protein>
<proteinExistence type="predicted"/>
<comment type="caution">
    <text evidence="1">The sequence shown here is derived from an EMBL/GenBank/DDBJ whole genome shotgun (WGS) entry which is preliminary data.</text>
</comment>
<dbReference type="EMBL" id="CAJJDN010000014">
    <property type="protein sequence ID" value="CAD8060530.1"/>
    <property type="molecule type" value="Genomic_DNA"/>
</dbReference>
<name>A0A8S1KY82_9CILI</name>
<accession>A0A8S1KY82</accession>
<reference evidence="1" key="1">
    <citation type="submission" date="2021-01" db="EMBL/GenBank/DDBJ databases">
        <authorList>
            <consortium name="Genoscope - CEA"/>
            <person name="William W."/>
        </authorList>
    </citation>
    <scope>NUCLEOTIDE SEQUENCE</scope>
</reference>
<evidence type="ECO:0000313" key="1">
    <source>
        <dbReference type="EMBL" id="CAD8060530.1"/>
    </source>
</evidence>
<gene>
    <name evidence="1" type="ORF">PSON_ATCC_30995.1.T0140330</name>
</gene>
<evidence type="ECO:0000313" key="2">
    <source>
        <dbReference type="Proteomes" id="UP000692954"/>
    </source>
</evidence>
<keyword evidence="2" id="KW-1185">Reference proteome</keyword>
<dbReference type="AlphaFoldDB" id="A0A8S1KY82"/>